<feature type="transmembrane region" description="Helical" evidence="2">
    <location>
        <begin position="109"/>
        <end position="128"/>
    </location>
</feature>
<sequence length="229" mass="25874">MLSQSDFTDPPDSTWGKKDMGQKPIPDQLSVQEPELSLPSQQPAGPSPAGREAFWCSDMNPSHETATASDDESKGESDEFDEYDGERQPTYELYRVIGTVRRHSRLKRLISLFCLLVVLACLAYVLMLRRIPRWLFGPRERKMVLLIDGFGLEGMAKGMGYYIHVRADPDKAEAVRPALRNYARSVLRSLHDYGLPQARVTVHIDDWDPTTLMEEAGSLSKLKFGFLPT</sequence>
<keyword evidence="2" id="KW-0472">Membrane</keyword>
<keyword evidence="2" id="KW-0812">Transmembrane</keyword>
<feature type="compositionally biased region" description="Polar residues" evidence="1">
    <location>
        <begin position="59"/>
        <end position="68"/>
    </location>
</feature>
<reference evidence="3 4" key="1">
    <citation type="submission" date="2017-10" db="EMBL/GenBank/DDBJ databases">
        <title>Bifidobacterium xylocopum sp. nov. and Bifidobacterium aemilianum sp. nov., from the carpenter bee (Xylocopa violacea) digestive tract.</title>
        <authorList>
            <person name="Alberoni D."/>
            <person name="Baffoni L."/>
            <person name="Di Gioia D."/>
            <person name="Gaggia F."/>
            <person name="Biavati B."/>
        </authorList>
    </citation>
    <scope>NUCLEOTIDE SEQUENCE [LARGE SCALE GENOMIC DNA]</scope>
    <source>
        <strain evidence="3 4">XV10</strain>
    </source>
</reference>
<dbReference type="Proteomes" id="UP000252530">
    <property type="component" value="Unassembled WGS sequence"/>
</dbReference>
<evidence type="ECO:0000313" key="4">
    <source>
        <dbReference type="Proteomes" id="UP000252530"/>
    </source>
</evidence>
<organism evidence="3 4">
    <name type="scientific">Bifidobacterium aemilianum</name>
    <dbReference type="NCBI Taxonomy" id="2493120"/>
    <lineage>
        <taxon>Bacteria</taxon>
        <taxon>Bacillati</taxon>
        <taxon>Actinomycetota</taxon>
        <taxon>Actinomycetes</taxon>
        <taxon>Bifidobacteriales</taxon>
        <taxon>Bifidobacteriaceae</taxon>
        <taxon>Bifidobacterium</taxon>
    </lineage>
</organism>
<evidence type="ECO:0000256" key="2">
    <source>
        <dbReference type="SAM" id="Phobius"/>
    </source>
</evidence>
<comment type="caution">
    <text evidence="3">The sequence shown here is derived from an EMBL/GenBank/DDBJ whole genome shotgun (WGS) entry which is preliminary data.</text>
</comment>
<feature type="region of interest" description="Disordered" evidence="1">
    <location>
        <begin position="1"/>
        <end position="84"/>
    </location>
</feature>
<dbReference type="AlphaFoldDB" id="A0A366KCP3"/>
<accession>A0A366KCP3</accession>
<protein>
    <submittedName>
        <fullName evidence="3">Uncharacterized protein</fullName>
    </submittedName>
</protein>
<keyword evidence="2" id="KW-1133">Transmembrane helix</keyword>
<evidence type="ECO:0000313" key="3">
    <source>
        <dbReference type="EMBL" id="RBP98431.1"/>
    </source>
</evidence>
<evidence type="ECO:0000256" key="1">
    <source>
        <dbReference type="SAM" id="MobiDB-lite"/>
    </source>
</evidence>
<proteinExistence type="predicted"/>
<dbReference type="RefSeq" id="WP_113859407.1">
    <property type="nucleotide sequence ID" value="NZ_PDCG01000001.1"/>
</dbReference>
<keyword evidence="4" id="KW-1185">Reference proteome</keyword>
<dbReference type="EMBL" id="PDCG01000001">
    <property type="protein sequence ID" value="RBP98431.1"/>
    <property type="molecule type" value="Genomic_DNA"/>
</dbReference>
<name>A0A366KCP3_9BIFI</name>
<gene>
    <name evidence="3" type="ORF">CRD60_00755</name>
</gene>